<dbReference type="PANTHER" id="PTHR33273">
    <property type="entry name" value="DOMAIN-CONTAINING PROTEIN, PUTATIVE-RELATED"/>
    <property type="match status" value="1"/>
</dbReference>
<reference evidence="3" key="1">
    <citation type="journal article" date="2020" name="J Insects Food Feed">
        <title>The yellow mealworm (Tenebrio molitor) genome: a resource for the emerging insects as food and feed industry.</title>
        <authorList>
            <person name="Eriksson T."/>
            <person name="Andere A."/>
            <person name="Kelstrup H."/>
            <person name="Emery V."/>
            <person name="Picard C."/>
        </authorList>
    </citation>
    <scope>NUCLEOTIDE SEQUENCE</scope>
    <source>
        <strain evidence="3">Stoneville</strain>
        <tissue evidence="3">Whole head</tissue>
    </source>
</reference>
<keyword evidence="4" id="KW-1185">Reference proteome</keyword>
<dbReference type="InterPro" id="IPR005135">
    <property type="entry name" value="Endo/exonuclease/phosphatase"/>
</dbReference>
<gene>
    <name evidence="3" type="ORF">GEV33_008737</name>
</gene>
<evidence type="ECO:0000313" key="4">
    <source>
        <dbReference type="Proteomes" id="UP000719412"/>
    </source>
</evidence>
<dbReference type="EMBL" id="JABDTM020024684">
    <property type="protein sequence ID" value="KAH0814056.1"/>
    <property type="molecule type" value="Genomic_DNA"/>
</dbReference>
<reference evidence="3" key="2">
    <citation type="submission" date="2021-08" db="EMBL/GenBank/DDBJ databases">
        <authorList>
            <person name="Eriksson T."/>
        </authorList>
    </citation>
    <scope>NUCLEOTIDE SEQUENCE</scope>
    <source>
        <strain evidence="3">Stoneville</strain>
        <tissue evidence="3">Whole head</tissue>
    </source>
</reference>
<protein>
    <recommendedName>
        <fullName evidence="2">CCHC-type domain-containing protein</fullName>
    </recommendedName>
</protein>
<dbReference type="PROSITE" id="PS50158">
    <property type="entry name" value="ZF_CCHC"/>
    <property type="match status" value="1"/>
</dbReference>
<dbReference type="Gene3D" id="4.10.60.10">
    <property type="entry name" value="Zinc finger, CCHC-type"/>
    <property type="match status" value="1"/>
</dbReference>
<evidence type="ECO:0000259" key="2">
    <source>
        <dbReference type="PROSITE" id="PS50158"/>
    </source>
</evidence>
<dbReference type="SUPFAM" id="SSF57756">
    <property type="entry name" value="Retrovirus zinc finger-like domains"/>
    <property type="match status" value="1"/>
</dbReference>
<keyword evidence="1" id="KW-0863">Zinc-finger</keyword>
<keyword evidence="1" id="KW-0479">Metal-binding</keyword>
<evidence type="ECO:0000313" key="3">
    <source>
        <dbReference type="EMBL" id="KAH0814056.1"/>
    </source>
</evidence>
<accession>A0A8J6LHU8</accession>
<sequence>MHREASLKNLGEINVNEIEDPESQDKAFSEILNNINASMTVMIDFVASTNQPIGKKNSAVNAITSMHTALNDLARMYTRNVTKKKVMEDLESKIIAAVSKGTEHTLTSQPPSFVDIVARATSAKTPNSPPIYKRKYKVLIYPSSSNKSMKSSEETKIKLVQGVKPRDLNFQPEKVIKIRNNGILIESSDKNVEKIMDNENIRKLGLMAQLPRKIWPKVMIYDIPSDLENDEVITAVGNQLEKDVDITNDWCVSATKHVVHAGRMCIGWLSCKVVNYTRVTKCYKCQRYGHISKHCKSEISCGLCSSDQHESRECPIQNDEERHMCINCVRARQKSTNHSTNHPEYPVACRKKEEKSRTATLEMLEFMYTNNIDMALVQEPYVYKQAKNKFSIPDLRNWTRILDTKTKFLSCIIIKSHLNSKILHLRNVSTEHVTAASLQLDSSAIFIASNKYGLCLMLKKCPGIPPSTDIIPYITQLQEVCYFSSGGPQILGGDFNCRSTLWFDNKDDHRSPALIDFVAVNGLDIVNEPGNPFTFNNNFGCSNIDLTLSSEALTNKVSQWKVTRETTSSDHRLISFTLSLSKDHEPPQTTTSYQLDYSNITHEMVENDMTDICSFLMGKFPILVSPSKIDLALGFFYKCTEEILNIHARRRKRFDSRPDWWNEKVEKRRQLYLACKSRLYKNKDENLTEALFQKMREAKESFKETIKAEKERS</sequence>
<dbReference type="AlphaFoldDB" id="A0A8J6LHU8"/>
<dbReference type="PANTHER" id="PTHR33273:SF4">
    <property type="entry name" value="ENDONUCLEASE_EXONUCLEASE_PHOSPHATASE DOMAIN-CONTAINING PROTEIN"/>
    <property type="match status" value="1"/>
</dbReference>
<dbReference type="InterPro" id="IPR036875">
    <property type="entry name" value="Znf_CCHC_sf"/>
</dbReference>
<dbReference type="GO" id="GO:0003824">
    <property type="term" value="F:catalytic activity"/>
    <property type="evidence" value="ECO:0007669"/>
    <property type="project" value="InterPro"/>
</dbReference>
<organism evidence="3 4">
    <name type="scientific">Tenebrio molitor</name>
    <name type="common">Yellow mealworm beetle</name>
    <dbReference type="NCBI Taxonomy" id="7067"/>
    <lineage>
        <taxon>Eukaryota</taxon>
        <taxon>Metazoa</taxon>
        <taxon>Ecdysozoa</taxon>
        <taxon>Arthropoda</taxon>
        <taxon>Hexapoda</taxon>
        <taxon>Insecta</taxon>
        <taxon>Pterygota</taxon>
        <taxon>Neoptera</taxon>
        <taxon>Endopterygota</taxon>
        <taxon>Coleoptera</taxon>
        <taxon>Polyphaga</taxon>
        <taxon>Cucujiformia</taxon>
        <taxon>Tenebrionidae</taxon>
        <taxon>Tenebrio</taxon>
    </lineage>
</organism>
<feature type="domain" description="CCHC-type" evidence="2">
    <location>
        <begin position="281"/>
        <end position="297"/>
    </location>
</feature>
<dbReference type="Gene3D" id="3.60.10.10">
    <property type="entry name" value="Endonuclease/exonuclease/phosphatase"/>
    <property type="match status" value="1"/>
</dbReference>
<comment type="caution">
    <text evidence="3">The sequence shown here is derived from an EMBL/GenBank/DDBJ whole genome shotgun (WGS) entry which is preliminary data.</text>
</comment>
<dbReference type="SUPFAM" id="SSF56219">
    <property type="entry name" value="DNase I-like"/>
    <property type="match status" value="1"/>
</dbReference>
<dbReference type="InterPro" id="IPR001878">
    <property type="entry name" value="Znf_CCHC"/>
</dbReference>
<dbReference type="GO" id="GO:0008270">
    <property type="term" value="F:zinc ion binding"/>
    <property type="evidence" value="ECO:0007669"/>
    <property type="project" value="UniProtKB-KW"/>
</dbReference>
<dbReference type="InterPro" id="IPR036691">
    <property type="entry name" value="Endo/exonu/phosph_ase_sf"/>
</dbReference>
<proteinExistence type="predicted"/>
<dbReference type="GO" id="GO:0003676">
    <property type="term" value="F:nucleic acid binding"/>
    <property type="evidence" value="ECO:0007669"/>
    <property type="project" value="InterPro"/>
</dbReference>
<dbReference type="Pfam" id="PF14529">
    <property type="entry name" value="Exo_endo_phos_2"/>
    <property type="match status" value="1"/>
</dbReference>
<evidence type="ECO:0000256" key="1">
    <source>
        <dbReference type="PROSITE-ProRule" id="PRU00047"/>
    </source>
</evidence>
<keyword evidence="1" id="KW-0862">Zinc</keyword>
<dbReference type="Proteomes" id="UP000719412">
    <property type="component" value="Unassembled WGS sequence"/>
</dbReference>
<dbReference type="SMART" id="SM00343">
    <property type="entry name" value="ZnF_C2HC"/>
    <property type="match status" value="2"/>
</dbReference>
<name>A0A8J6LHU8_TENMO</name>